<protein>
    <submittedName>
        <fullName evidence="2">Alpha/beta fold hydrolase</fullName>
    </submittedName>
</protein>
<evidence type="ECO:0000313" key="2">
    <source>
        <dbReference type="EMBL" id="MFD2265360.1"/>
    </source>
</evidence>
<dbReference type="InterPro" id="IPR029058">
    <property type="entry name" value="AB_hydrolase_fold"/>
</dbReference>
<dbReference type="SUPFAM" id="SSF53474">
    <property type="entry name" value="alpha/beta-Hydrolases"/>
    <property type="match status" value="1"/>
</dbReference>
<reference evidence="3" key="1">
    <citation type="journal article" date="2019" name="Int. J. Syst. Evol. Microbiol.">
        <title>The Global Catalogue of Microorganisms (GCM) 10K type strain sequencing project: providing services to taxonomists for standard genome sequencing and annotation.</title>
        <authorList>
            <consortium name="The Broad Institute Genomics Platform"/>
            <consortium name="The Broad Institute Genome Sequencing Center for Infectious Disease"/>
            <person name="Wu L."/>
            <person name="Ma J."/>
        </authorList>
    </citation>
    <scope>NUCLEOTIDE SEQUENCE [LARGE SCALE GENOMIC DNA]</scope>
    <source>
        <strain evidence="3">CGMCC 1.19062</strain>
    </source>
</reference>
<dbReference type="Gene3D" id="3.40.50.1820">
    <property type="entry name" value="alpha/beta hydrolase"/>
    <property type="match status" value="1"/>
</dbReference>
<accession>A0ABW5E1L6</accession>
<feature type="domain" description="AB hydrolase-1" evidence="1">
    <location>
        <begin position="25"/>
        <end position="164"/>
    </location>
</feature>
<sequence length="264" mass="28561">MNRDLVGGRALNWTLTGPTRSDGVAIVLLHEALGTIALWRDFPQALADATGLPVLTYERHGHGSSEQPLQARDAAYLAYEGEEILPRLLSLAGITRPVLVGHSDGGTIALHYAARFPGKPLAVVTMAAHVFVEEETLAGIRAAVTAYDDGLRSRLEKYHGGNTDWVFAAWSKSWLAPWYRDWNIEAILPQIACPTLVIQGEGDEYGTAAQVDAICRGIGATARPLLLSDCAHQPHREAREAVLSAIHAFLREQVPTDQGFAPGT</sequence>
<keyword evidence="2" id="KW-0378">Hydrolase</keyword>
<keyword evidence="3" id="KW-1185">Reference proteome</keyword>
<dbReference type="GO" id="GO:0016787">
    <property type="term" value="F:hydrolase activity"/>
    <property type="evidence" value="ECO:0007669"/>
    <property type="project" value="UniProtKB-KW"/>
</dbReference>
<dbReference type="InterPro" id="IPR000073">
    <property type="entry name" value="AB_hydrolase_1"/>
</dbReference>
<dbReference type="Proteomes" id="UP001597295">
    <property type="component" value="Unassembled WGS sequence"/>
</dbReference>
<gene>
    <name evidence="2" type="ORF">ACFSM5_20820</name>
</gene>
<name>A0ABW5E1L6_9PROT</name>
<dbReference type="PANTHER" id="PTHR43798:SF33">
    <property type="entry name" value="HYDROLASE, PUTATIVE (AFU_ORTHOLOGUE AFUA_2G14860)-RELATED"/>
    <property type="match status" value="1"/>
</dbReference>
<dbReference type="RefSeq" id="WP_379878616.1">
    <property type="nucleotide sequence ID" value="NZ_JBHUIP010000016.1"/>
</dbReference>
<evidence type="ECO:0000259" key="1">
    <source>
        <dbReference type="Pfam" id="PF00561"/>
    </source>
</evidence>
<dbReference type="PANTHER" id="PTHR43798">
    <property type="entry name" value="MONOACYLGLYCEROL LIPASE"/>
    <property type="match status" value="1"/>
</dbReference>
<evidence type="ECO:0000313" key="3">
    <source>
        <dbReference type="Proteomes" id="UP001597295"/>
    </source>
</evidence>
<dbReference type="EMBL" id="JBHUIP010000016">
    <property type="protein sequence ID" value="MFD2265360.1"/>
    <property type="molecule type" value="Genomic_DNA"/>
</dbReference>
<dbReference type="Pfam" id="PF00561">
    <property type="entry name" value="Abhydrolase_1"/>
    <property type="match status" value="1"/>
</dbReference>
<organism evidence="2 3">
    <name type="scientific">Lacibacterium aquatile</name>
    <dbReference type="NCBI Taxonomy" id="1168082"/>
    <lineage>
        <taxon>Bacteria</taxon>
        <taxon>Pseudomonadati</taxon>
        <taxon>Pseudomonadota</taxon>
        <taxon>Alphaproteobacteria</taxon>
        <taxon>Rhodospirillales</taxon>
        <taxon>Rhodospirillaceae</taxon>
    </lineage>
</organism>
<proteinExistence type="predicted"/>
<dbReference type="InterPro" id="IPR050266">
    <property type="entry name" value="AB_hydrolase_sf"/>
</dbReference>
<comment type="caution">
    <text evidence="2">The sequence shown here is derived from an EMBL/GenBank/DDBJ whole genome shotgun (WGS) entry which is preliminary data.</text>
</comment>